<dbReference type="InterPro" id="IPR013656">
    <property type="entry name" value="PAS_4"/>
</dbReference>
<dbReference type="PROSITE" id="PS50043">
    <property type="entry name" value="HTH_LUXR_2"/>
    <property type="match status" value="1"/>
</dbReference>
<keyword evidence="3" id="KW-0804">Transcription</keyword>
<dbReference type="SUPFAM" id="SSF46894">
    <property type="entry name" value="C-terminal effector domain of the bipartite response regulators"/>
    <property type="match status" value="1"/>
</dbReference>
<sequence length="309" mass="35307">MERGLTRQELLERLSVLEQEEGRRKDAERFAEAVLNSLSAHIAILNLDGVIIETNRAWKAFAHANAIRMRPDTLAVNYIQLCESSVGDSAEQAREVARGIRAVIAGEMDEFVIDYPCHSPHEKRWFYMRATRLAGAGTVRVVVSHENITALKLAEEALRKREAELEQQSRHLEEANTALKVLLQQREHDKRELEENVLVNVRNFIFPYLEKLKSACLAPQYKAYLEIMESHLKEIVSPFLCRLSLQHLQFTPQEIQVAALVKDGRTTKDIAQTLSVSTNAVEFHRKNIRKKLGLNNVKTNLRSYLLSLS</sequence>
<dbReference type="InterPro" id="IPR016032">
    <property type="entry name" value="Sig_transdc_resp-reg_C-effctor"/>
</dbReference>
<keyword evidence="7" id="KW-1185">Reference proteome</keyword>
<reference evidence="6" key="1">
    <citation type="submission" date="2022-12" db="EMBL/GenBank/DDBJ databases">
        <title>Reference genome sequencing for broad-spectrum identification of bacterial and archaeal isolates by mass spectrometry.</title>
        <authorList>
            <person name="Sekiguchi Y."/>
            <person name="Tourlousse D.M."/>
        </authorList>
    </citation>
    <scope>NUCLEOTIDE SEQUENCE</scope>
    <source>
        <strain evidence="6">ASRB1</strain>
    </source>
</reference>
<dbReference type="AlphaFoldDB" id="A0A9W6CY06"/>
<dbReference type="InterPro" id="IPR036388">
    <property type="entry name" value="WH-like_DNA-bd_sf"/>
</dbReference>
<keyword evidence="2" id="KW-0238">DNA-binding</keyword>
<accession>A0A9W6CY06</accession>
<dbReference type="RefSeq" id="WP_281794145.1">
    <property type="nucleotide sequence ID" value="NZ_BSDR01000001.1"/>
</dbReference>
<dbReference type="Proteomes" id="UP001144372">
    <property type="component" value="Unassembled WGS sequence"/>
</dbReference>
<evidence type="ECO:0000256" key="4">
    <source>
        <dbReference type="SAM" id="Coils"/>
    </source>
</evidence>
<dbReference type="GO" id="GO:0006355">
    <property type="term" value="P:regulation of DNA-templated transcription"/>
    <property type="evidence" value="ECO:0007669"/>
    <property type="project" value="InterPro"/>
</dbReference>
<evidence type="ECO:0000313" key="7">
    <source>
        <dbReference type="Proteomes" id="UP001144372"/>
    </source>
</evidence>
<dbReference type="PANTHER" id="PTHR44688">
    <property type="entry name" value="DNA-BINDING TRANSCRIPTIONAL ACTIVATOR DEVR_DOSR"/>
    <property type="match status" value="1"/>
</dbReference>
<dbReference type="InterPro" id="IPR000792">
    <property type="entry name" value="Tscrpt_reg_LuxR_C"/>
</dbReference>
<dbReference type="Gene3D" id="3.30.450.20">
    <property type="entry name" value="PAS domain"/>
    <property type="match status" value="1"/>
</dbReference>
<name>A0A9W6CY06_9BACT</name>
<dbReference type="Pfam" id="PF00196">
    <property type="entry name" value="GerE"/>
    <property type="match status" value="1"/>
</dbReference>
<evidence type="ECO:0000259" key="5">
    <source>
        <dbReference type="PROSITE" id="PS50043"/>
    </source>
</evidence>
<dbReference type="PRINTS" id="PR00038">
    <property type="entry name" value="HTHLUXR"/>
</dbReference>
<proteinExistence type="predicted"/>
<evidence type="ECO:0000313" key="6">
    <source>
        <dbReference type="EMBL" id="GLI34739.1"/>
    </source>
</evidence>
<keyword evidence="1" id="KW-0805">Transcription regulation</keyword>
<dbReference type="PANTHER" id="PTHR44688:SF16">
    <property type="entry name" value="DNA-BINDING TRANSCRIPTIONAL ACTIVATOR DEVR_DOSR"/>
    <property type="match status" value="1"/>
</dbReference>
<protein>
    <recommendedName>
        <fullName evidence="5">HTH luxR-type domain-containing protein</fullName>
    </recommendedName>
</protein>
<dbReference type="CDD" id="cd06170">
    <property type="entry name" value="LuxR_C_like"/>
    <property type="match status" value="1"/>
</dbReference>
<evidence type="ECO:0000256" key="3">
    <source>
        <dbReference type="ARBA" id="ARBA00023163"/>
    </source>
</evidence>
<dbReference type="GO" id="GO:0003677">
    <property type="term" value="F:DNA binding"/>
    <property type="evidence" value="ECO:0007669"/>
    <property type="project" value="UniProtKB-KW"/>
</dbReference>
<keyword evidence="4" id="KW-0175">Coiled coil</keyword>
<dbReference type="Gene3D" id="1.10.10.10">
    <property type="entry name" value="Winged helix-like DNA-binding domain superfamily/Winged helix DNA-binding domain"/>
    <property type="match status" value="1"/>
</dbReference>
<dbReference type="Pfam" id="PF08448">
    <property type="entry name" value="PAS_4"/>
    <property type="match status" value="1"/>
</dbReference>
<evidence type="ECO:0000256" key="2">
    <source>
        <dbReference type="ARBA" id="ARBA00023125"/>
    </source>
</evidence>
<dbReference type="InterPro" id="IPR035965">
    <property type="entry name" value="PAS-like_dom_sf"/>
</dbReference>
<organism evidence="6 7">
    <name type="scientific">Desulforhabdus amnigena</name>
    <dbReference type="NCBI Taxonomy" id="40218"/>
    <lineage>
        <taxon>Bacteria</taxon>
        <taxon>Pseudomonadati</taxon>
        <taxon>Thermodesulfobacteriota</taxon>
        <taxon>Syntrophobacteria</taxon>
        <taxon>Syntrophobacterales</taxon>
        <taxon>Syntrophobacteraceae</taxon>
        <taxon>Desulforhabdus</taxon>
    </lineage>
</organism>
<dbReference type="SMART" id="SM00421">
    <property type="entry name" value="HTH_LUXR"/>
    <property type="match status" value="1"/>
</dbReference>
<dbReference type="SUPFAM" id="SSF55785">
    <property type="entry name" value="PYP-like sensor domain (PAS domain)"/>
    <property type="match status" value="1"/>
</dbReference>
<evidence type="ECO:0000256" key="1">
    <source>
        <dbReference type="ARBA" id="ARBA00023015"/>
    </source>
</evidence>
<dbReference type="EMBL" id="BSDR01000001">
    <property type="protein sequence ID" value="GLI34739.1"/>
    <property type="molecule type" value="Genomic_DNA"/>
</dbReference>
<comment type="caution">
    <text evidence="6">The sequence shown here is derived from an EMBL/GenBank/DDBJ whole genome shotgun (WGS) entry which is preliminary data.</text>
</comment>
<feature type="domain" description="HTH luxR-type" evidence="5">
    <location>
        <begin position="243"/>
        <end position="309"/>
    </location>
</feature>
<feature type="coiled-coil region" evidence="4">
    <location>
        <begin position="148"/>
        <end position="196"/>
    </location>
</feature>
<gene>
    <name evidence="6" type="ORF">DAMNIGENAA_21720</name>
</gene>